<dbReference type="EMBL" id="UYRW01001101">
    <property type="protein sequence ID" value="VDK74097.1"/>
    <property type="molecule type" value="Genomic_DNA"/>
</dbReference>
<sequence length="904" mass="100917">MDNIEGMLKLLMDNPRNLTISKFPDNITQRTNVVEPITPLGEKSRRKAASIIRGFSAESMMRSNRQFMRSSAQGLKGTQNIKPQINLSSTSAPYVFIVGPVRVQTVQKIDGRSMNKLLIDEILELYGSGVKYPSKELITIKPKIMKSLPTTTKNIPITVQSVRVGYDYVRIDRKIELERSKIKLQQPVMSSKEVVKFGSGGLVQEKQEMKRNRWKSKSEAILLKAPVFNLIGPLVITAFQNAIHDTSDCYKIYEEIELRADGSTAKPEIAVIPFLRNVSVLPKNQKQQTPIKYQEDIFVGYNVMLIKRLIEIKPIFQKQIYDFSLSEERTYVTDKTTLTPSIVTESVISKTEEKKKALMLQKPSIKTDFTVSSKSDQSGKTRKISGTAGDSSEINDEVSETPTEAFINADLHTARSPYITSKLEKSRDEDHALQAHSDSLHTGVSLSVERVKFPERAIKPSTKAELLTARSTAATRKPICIEDERKRSKESFLFRTKKPQLSKGIDSDSKIQQIDQSISSSMMNKAARSSKSISPPIIYPPTPPCSPRCKKKHKRIPDNSQNGEVATAILPDGMSSTSDSSCTYESDSSMDDESMWRSVSEASPNAFISDQRTSKSKESSQLSGTIQSSYENNKDESLITQTAHNISDQSVPTTRSHLPDKPPLTTKKLETLSLLKGRQYRFNEMPKKKFLDVRSAEISSPKISSTISSTSSVSKEEAATDLKVTSAEVLLKSKKKDSYIVAENAKKRKFGLLPPTPSLISISSQRSSKTRSKESVALKPAISKDVSSQIEKKVPVTSKIKSKTIQSRFDRFPLQHRIRSRFETDLLMDQSESKPQMQMSRSVIPVSSDTSKSSISKASIIRQALTSTPSMLKRASLMIPDTSAKEESKVIVEICLIQAIIFIQ</sequence>
<dbReference type="STRING" id="42157.A0A182E9I3"/>
<dbReference type="AlphaFoldDB" id="A0A182E9I3"/>
<feature type="compositionally biased region" description="Low complexity" evidence="1">
    <location>
        <begin position="575"/>
        <end position="587"/>
    </location>
</feature>
<organism evidence="4">
    <name type="scientific">Onchocerca ochengi</name>
    <name type="common">Filarial nematode worm</name>
    <dbReference type="NCBI Taxonomy" id="42157"/>
    <lineage>
        <taxon>Eukaryota</taxon>
        <taxon>Metazoa</taxon>
        <taxon>Ecdysozoa</taxon>
        <taxon>Nematoda</taxon>
        <taxon>Chromadorea</taxon>
        <taxon>Rhabditida</taxon>
        <taxon>Spirurina</taxon>
        <taxon>Spiruromorpha</taxon>
        <taxon>Filarioidea</taxon>
        <taxon>Onchocercidae</taxon>
        <taxon>Onchocerca</taxon>
    </lineage>
</organism>
<feature type="compositionally biased region" description="Polar residues" evidence="1">
    <location>
        <begin position="619"/>
        <end position="631"/>
    </location>
</feature>
<dbReference type="OrthoDB" id="5831009at2759"/>
<protein>
    <submittedName>
        <fullName evidence="4">PH domain-containing protein</fullName>
    </submittedName>
</protein>
<feature type="compositionally biased region" description="Pro residues" evidence="1">
    <location>
        <begin position="537"/>
        <end position="546"/>
    </location>
</feature>
<feature type="compositionally biased region" description="Polar residues" evidence="1">
    <location>
        <begin position="600"/>
        <end position="611"/>
    </location>
</feature>
<evidence type="ECO:0000313" key="3">
    <source>
        <dbReference type="Proteomes" id="UP000271087"/>
    </source>
</evidence>
<reference evidence="2 3" key="2">
    <citation type="submission" date="2018-08" db="EMBL/GenBank/DDBJ databases">
        <authorList>
            <person name="Laetsch R D."/>
            <person name="Stevens L."/>
            <person name="Kumar S."/>
            <person name="Blaxter L. M."/>
        </authorList>
    </citation>
    <scope>NUCLEOTIDE SEQUENCE [LARGE SCALE GENOMIC DNA]</scope>
</reference>
<reference evidence="4" key="1">
    <citation type="submission" date="2016-06" db="UniProtKB">
        <authorList>
            <consortium name="WormBaseParasite"/>
        </authorList>
    </citation>
    <scope>IDENTIFICATION</scope>
</reference>
<gene>
    <name evidence="2" type="ORF">NOO_LOCUS4694</name>
</gene>
<proteinExistence type="predicted"/>
<evidence type="ECO:0000313" key="4">
    <source>
        <dbReference type="WBParaSite" id="nOo.2.0.1.t04694-RA"/>
    </source>
</evidence>
<feature type="region of interest" description="Disordered" evidence="1">
    <location>
        <begin position="523"/>
        <end position="632"/>
    </location>
</feature>
<dbReference type="WBParaSite" id="nOo.2.0.1.t04694-RA">
    <property type="protein sequence ID" value="nOo.2.0.1.t04694-RA"/>
    <property type="gene ID" value="nOo.2.0.1.g04694"/>
</dbReference>
<evidence type="ECO:0000313" key="2">
    <source>
        <dbReference type="EMBL" id="VDK74097.1"/>
    </source>
</evidence>
<name>A0A182E9I3_ONCOC</name>
<dbReference type="Proteomes" id="UP000271087">
    <property type="component" value="Unassembled WGS sequence"/>
</dbReference>
<keyword evidence="3" id="KW-1185">Reference proteome</keyword>
<feature type="region of interest" description="Disordered" evidence="1">
    <location>
        <begin position="369"/>
        <end position="399"/>
    </location>
</feature>
<evidence type="ECO:0000256" key="1">
    <source>
        <dbReference type="SAM" id="MobiDB-lite"/>
    </source>
</evidence>
<feature type="compositionally biased region" description="Polar residues" evidence="1">
    <location>
        <begin position="369"/>
        <end position="378"/>
    </location>
</feature>
<feature type="compositionally biased region" description="Low complexity" evidence="1">
    <location>
        <begin position="523"/>
        <end position="536"/>
    </location>
</feature>
<accession>A0A182E9I3</accession>